<evidence type="ECO:0000313" key="2">
    <source>
        <dbReference type="EMBL" id="KAK8131956.1"/>
    </source>
</evidence>
<keyword evidence="3" id="KW-1185">Reference proteome</keyword>
<dbReference type="GO" id="GO:0004672">
    <property type="term" value="F:protein kinase activity"/>
    <property type="evidence" value="ECO:0007669"/>
    <property type="project" value="InterPro"/>
</dbReference>
<accession>A0AAW0RB07</accession>
<dbReference type="PROSITE" id="PS00108">
    <property type="entry name" value="PROTEIN_KINASE_ST"/>
    <property type="match status" value="1"/>
</dbReference>
<dbReference type="PANTHER" id="PTHR21310:SF55">
    <property type="entry name" value="AMINOGLYCOSIDE PHOSPHOTRANSFERASE DOMAIN-CONTAINING PROTEIN"/>
    <property type="match status" value="1"/>
</dbReference>
<dbReference type="PANTHER" id="PTHR21310">
    <property type="entry name" value="AMINOGLYCOSIDE PHOSPHOTRANSFERASE-RELATED-RELATED"/>
    <property type="match status" value="1"/>
</dbReference>
<name>A0AAW0RB07_9PEZI</name>
<comment type="caution">
    <text evidence="2">The sequence shown here is derived from an EMBL/GenBank/DDBJ whole genome shotgun (WGS) entry which is preliminary data.</text>
</comment>
<dbReference type="AlphaFoldDB" id="A0AAW0RB07"/>
<feature type="domain" description="Aminoglycoside phosphotransferase" evidence="1">
    <location>
        <begin position="84"/>
        <end position="280"/>
    </location>
</feature>
<dbReference type="EMBL" id="JAQQWP010000001">
    <property type="protein sequence ID" value="KAK8131956.1"/>
    <property type="molecule type" value="Genomic_DNA"/>
</dbReference>
<dbReference type="InterPro" id="IPR008271">
    <property type="entry name" value="Ser/Thr_kinase_AS"/>
</dbReference>
<dbReference type="Pfam" id="PF01636">
    <property type="entry name" value="APH"/>
    <property type="match status" value="1"/>
</dbReference>
<dbReference type="InterPro" id="IPR011009">
    <property type="entry name" value="Kinase-like_dom_sf"/>
</dbReference>
<dbReference type="InterPro" id="IPR002575">
    <property type="entry name" value="Aminoglycoside_PTrfase"/>
</dbReference>
<sequence length="318" mass="36698">MDRLRCLVPGVLLPTFTWPHHALGDAPFPPCIPPAPTLLPRVVRRVFGFLHPYLLSFSIHYGRWVGIRFNNQVAQLPFGLVLKWSDGTRLEEVRAMMAMRSAGFPVPKVISYGEHPDTPHAPVSILMTRIPGKDLGDIYEQLKEDEREAIFSELQCMLGVMRKWPNPWGKDRICSIVGTSIRSVRVPNHSIKPCESESELNDQLRYTASDHSLTSREEFEEKLACAKRMDSMHHDIVFTHGDLKHHNIMVHDGHISGFIDWESAGWYPDYWEFTTAMRFCPKDFWWYYFVLRLGGAKYMAEMECERALTALTVDSYAW</sequence>
<gene>
    <name evidence="2" type="ORF">PG999_000129</name>
</gene>
<reference evidence="2 3" key="1">
    <citation type="submission" date="2023-01" db="EMBL/GenBank/DDBJ databases">
        <title>Analysis of 21 Apiospora genomes using comparative genomics revels a genus with tremendous synthesis potential of carbohydrate active enzymes and secondary metabolites.</title>
        <authorList>
            <person name="Sorensen T."/>
        </authorList>
    </citation>
    <scope>NUCLEOTIDE SEQUENCE [LARGE SCALE GENOMIC DNA]</scope>
    <source>
        <strain evidence="2 3">CBS 117206</strain>
    </source>
</reference>
<evidence type="ECO:0000259" key="1">
    <source>
        <dbReference type="Pfam" id="PF01636"/>
    </source>
</evidence>
<organism evidence="2 3">
    <name type="scientific">Apiospora kogelbergensis</name>
    <dbReference type="NCBI Taxonomy" id="1337665"/>
    <lineage>
        <taxon>Eukaryota</taxon>
        <taxon>Fungi</taxon>
        <taxon>Dikarya</taxon>
        <taxon>Ascomycota</taxon>
        <taxon>Pezizomycotina</taxon>
        <taxon>Sordariomycetes</taxon>
        <taxon>Xylariomycetidae</taxon>
        <taxon>Amphisphaeriales</taxon>
        <taxon>Apiosporaceae</taxon>
        <taxon>Apiospora</taxon>
    </lineage>
</organism>
<proteinExistence type="predicted"/>
<dbReference type="Proteomes" id="UP001392437">
    <property type="component" value="Unassembled WGS sequence"/>
</dbReference>
<dbReference type="SUPFAM" id="SSF56112">
    <property type="entry name" value="Protein kinase-like (PK-like)"/>
    <property type="match status" value="1"/>
</dbReference>
<evidence type="ECO:0000313" key="3">
    <source>
        <dbReference type="Proteomes" id="UP001392437"/>
    </source>
</evidence>
<protein>
    <recommendedName>
        <fullName evidence="1">Aminoglycoside phosphotransferase domain-containing protein</fullName>
    </recommendedName>
</protein>
<dbReference type="InterPro" id="IPR051678">
    <property type="entry name" value="AGP_Transferase"/>
</dbReference>
<dbReference type="Gene3D" id="3.90.1200.10">
    <property type="match status" value="1"/>
</dbReference>